<dbReference type="EMBL" id="QAOH01000001">
    <property type="protein sequence ID" value="PTQ75610.1"/>
    <property type="molecule type" value="Genomic_DNA"/>
</dbReference>
<name>A0A2T5HVK1_9RHOB</name>
<dbReference type="Pfam" id="PF05036">
    <property type="entry name" value="SPOR"/>
    <property type="match status" value="1"/>
</dbReference>
<reference evidence="3 4" key="1">
    <citation type="submission" date="2018-04" db="EMBL/GenBank/DDBJ databases">
        <title>Genomic Encyclopedia of Archaeal and Bacterial Type Strains, Phase II (KMG-II): from individual species to whole genera.</title>
        <authorList>
            <person name="Goeker M."/>
        </authorList>
    </citation>
    <scope>NUCLEOTIDE SEQUENCE [LARGE SCALE GENOMIC DNA]</scope>
    <source>
        <strain evidence="3 4">DSM 100434</strain>
    </source>
</reference>
<dbReference type="Proteomes" id="UP000244077">
    <property type="component" value="Unassembled WGS sequence"/>
</dbReference>
<dbReference type="InterPro" id="IPR036680">
    <property type="entry name" value="SPOR-like_sf"/>
</dbReference>
<evidence type="ECO:0000259" key="2">
    <source>
        <dbReference type="PROSITE" id="PS51724"/>
    </source>
</evidence>
<keyword evidence="1" id="KW-0732">Signal</keyword>
<organism evidence="3 4">
    <name type="scientific">Celeribacter persicus</name>
    <dbReference type="NCBI Taxonomy" id="1651082"/>
    <lineage>
        <taxon>Bacteria</taxon>
        <taxon>Pseudomonadati</taxon>
        <taxon>Pseudomonadota</taxon>
        <taxon>Alphaproteobacteria</taxon>
        <taxon>Rhodobacterales</taxon>
        <taxon>Roseobacteraceae</taxon>
        <taxon>Celeribacter</taxon>
    </lineage>
</organism>
<dbReference type="Gene3D" id="3.30.70.1070">
    <property type="entry name" value="Sporulation related repeat"/>
    <property type="match status" value="1"/>
</dbReference>
<feature type="domain" description="SPOR" evidence="2">
    <location>
        <begin position="435"/>
        <end position="513"/>
    </location>
</feature>
<dbReference type="RefSeq" id="WP_107814629.1">
    <property type="nucleotide sequence ID" value="NZ_QAOH01000001.1"/>
</dbReference>
<evidence type="ECO:0000256" key="1">
    <source>
        <dbReference type="SAM" id="SignalP"/>
    </source>
</evidence>
<dbReference type="OrthoDB" id="7843142at2"/>
<accession>A0A2T5HVK1</accession>
<dbReference type="SUPFAM" id="SSF110997">
    <property type="entry name" value="Sporulation related repeat"/>
    <property type="match status" value="1"/>
</dbReference>
<feature type="chain" id="PRO_5015735229" evidence="1">
    <location>
        <begin position="20"/>
        <end position="513"/>
    </location>
</feature>
<gene>
    <name evidence="3" type="ORF">C8N42_101149</name>
</gene>
<comment type="caution">
    <text evidence="3">The sequence shown here is derived from an EMBL/GenBank/DDBJ whole genome shotgun (WGS) entry which is preliminary data.</text>
</comment>
<evidence type="ECO:0000313" key="3">
    <source>
        <dbReference type="EMBL" id="PTQ75610.1"/>
    </source>
</evidence>
<sequence>MQALRTVSVAVLLATTGMAVIGVHQSDARSLSNSEQPAEYPPLSYKGTQYVDSRGCVYVRAGDGAAVHWVPRVTRSREVLCGFKPTFANVEDHLPVIPDPAPTQMASAPVQAPPTKTATAPMVQVGAATSTAPAMTKSTEAPMPTVASALIAPAVRVQQPIRQQPALPPLEALAGKVVGERGCIATEQGGQMGCSTGEVDYILKRLPAGVTVRTADGGRMTTTEPTLVRVPVKRAPVTPIAPSQPPVMLASVAPAAVSQTVNACADVLGADAQYMPTNGRYTVRCGPQAEHPSAYMQARTQNRLSTYNSNRTEVARAAGGASYALPVPVASSLPGGYVHAWTDGRLNPNRGPLTSRGDLQMAQVWSHTTPAYDLYAPRKKTFWEWLFGTPVKKRYTVVAASGTGSAPLQISTKSAMPARVPTTVSTAAARPQYTPTAQALRYVQVGTFGVPENAERSIARLSAMGYPVSSQTLHRGGQPLKIVLAGPFARPEQTLSALASVRGAGYGDAFARK</sequence>
<dbReference type="GO" id="GO:0042834">
    <property type="term" value="F:peptidoglycan binding"/>
    <property type="evidence" value="ECO:0007669"/>
    <property type="project" value="InterPro"/>
</dbReference>
<evidence type="ECO:0000313" key="4">
    <source>
        <dbReference type="Proteomes" id="UP000244077"/>
    </source>
</evidence>
<feature type="signal peptide" evidence="1">
    <location>
        <begin position="1"/>
        <end position="19"/>
    </location>
</feature>
<dbReference type="PROSITE" id="PS51724">
    <property type="entry name" value="SPOR"/>
    <property type="match status" value="1"/>
</dbReference>
<protein>
    <submittedName>
        <fullName evidence="3">Sporulation related protein</fullName>
    </submittedName>
</protein>
<dbReference type="InterPro" id="IPR007730">
    <property type="entry name" value="SPOR-like_dom"/>
</dbReference>
<dbReference type="AlphaFoldDB" id="A0A2T5HVK1"/>
<proteinExistence type="predicted"/>
<keyword evidence="4" id="KW-1185">Reference proteome</keyword>